<keyword evidence="4" id="KW-1185">Reference proteome</keyword>
<dbReference type="InterPro" id="IPR029062">
    <property type="entry name" value="Class_I_gatase-like"/>
</dbReference>
<protein>
    <submittedName>
        <fullName evidence="3">Type 1 glutamine amidotransferase domain-containing protein</fullName>
    </submittedName>
</protein>
<dbReference type="CDD" id="cd03134">
    <property type="entry name" value="GATase1_PfpI_like"/>
    <property type="match status" value="1"/>
</dbReference>
<dbReference type="RefSeq" id="WP_321391364.1">
    <property type="nucleotide sequence ID" value="NZ_CP139487.1"/>
</dbReference>
<dbReference type="Gene3D" id="3.40.50.880">
    <property type="match status" value="1"/>
</dbReference>
<dbReference type="InterPro" id="IPR002818">
    <property type="entry name" value="DJ-1/PfpI"/>
</dbReference>
<dbReference type="PROSITE" id="PS51276">
    <property type="entry name" value="PEPTIDASE_C56_PFPI"/>
    <property type="match status" value="1"/>
</dbReference>
<dbReference type="AlphaFoldDB" id="A0AAX4HKR1"/>
<name>A0AAX4HKR1_9BACT</name>
<dbReference type="EMBL" id="CP139487">
    <property type="protein sequence ID" value="WPU63852.1"/>
    <property type="molecule type" value="Genomic_DNA"/>
</dbReference>
<reference evidence="3 4" key="1">
    <citation type="submission" date="2023-11" db="EMBL/GenBank/DDBJ databases">
        <title>Peredibacter starrii A3.12.</title>
        <authorList>
            <person name="Mitchell R.J."/>
        </authorList>
    </citation>
    <scope>NUCLEOTIDE SEQUENCE [LARGE SCALE GENOMIC DNA]</scope>
    <source>
        <strain evidence="3 4">A3.12</strain>
    </source>
</reference>
<dbReference type="Pfam" id="PF01965">
    <property type="entry name" value="DJ-1_PfpI"/>
    <property type="match status" value="1"/>
</dbReference>
<dbReference type="PANTHER" id="PTHR42733">
    <property type="entry name" value="DJ-1 PROTEIN"/>
    <property type="match status" value="1"/>
</dbReference>
<dbReference type="Proteomes" id="UP001324634">
    <property type="component" value="Chromosome"/>
</dbReference>
<comment type="similarity">
    <text evidence="1">Belongs to the peptidase C56 family.</text>
</comment>
<evidence type="ECO:0000259" key="2">
    <source>
        <dbReference type="Pfam" id="PF01965"/>
    </source>
</evidence>
<evidence type="ECO:0000313" key="4">
    <source>
        <dbReference type="Proteomes" id="UP001324634"/>
    </source>
</evidence>
<evidence type="ECO:0000256" key="1">
    <source>
        <dbReference type="ARBA" id="ARBA00008542"/>
    </source>
</evidence>
<dbReference type="KEGG" id="psti:SOO65_14245"/>
<proteinExistence type="inferred from homology"/>
<accession>A0AAX4HKR1</accession>
<feature type="domain" description="DJ-1/PfpI" evidence="2">
    <location>
        <begin position="29"/>
        <end position="195"/>
    </location>
</feature>
<keyword evidence="3" id="KW-0315">Glutamine amidotransferase</keyword>
<organism evidence="3 4">
    <name type="scientific">Peredibacter starrii</name>
    <dbReference type="NCBI Taxonomy" id="28202"/>
    <lineage>
        <taxon>Bacteria</taxon>
        <taxon>Pseudomonadati</taxon>
        <taxon>Bdellovibrionota</taxon>
        <taxon>Bacteriovoracia</taxon>
        <taxon>Bacteriovoracales</taxon>
        <taxon>Bacteriovoracaceae</taxon>
        <taxon>Peredibacter</taxon>
    </lineage>
</organism>
<dbReference type="PANTHER" id="PTHR42733:SF12">
    <property type="entry name" value="PROTEINASE"/>
    <property type="match status" value="1"/>
</dbReference>
<dbReference type="NCBIfam" id="TIGR01382">
    <property type="entry name" value="PfpI"/>
    <property type="match status" value="1"/>
</dbReference>
<dbReference type="InterPro" id="IPR006286">
    <property type="entry name" value="C56_PfpI-like"/>
</dbReference>
<sequence>MFEVVEKFLHRRFLPKHTSLEPKALSGTHVAILATDGFEQSELFLPKEALERAGAVTHVVSLQKGKIKGWNHTNWGKTIDVDMTVREAWSMEFDFLLLPGGVINPDKLRENAEAVAFTMSFVNKHRPIAAICHGPQLLIETGGLKGRTVTSYPSIKTDIENAGGHWINEKVVIDHRFITSQRPSDIPAFNDAMIREFSEHKIHHLLPDTEGYASTL</sequence>
<gene>
    <name evidence="3" type="ORF">SOO65_14245</name>
</gene>
<evidence type="ECO:0000313" key="3">
    <source>
        <dbReference type="EMBL" id="WPU63852.1"/>
    </source>
</evidence>
<dbReference type="SUPFAM" id="SSF52317">
    <property type="entry name" value="Class I glutamine amidotransferase-like"/>
    <property type="match status" value="1"/>
</dbReference>